<sequence>MHGLRIVLAFGRARSLRTQLLDRALATSLTEACQLGRHPAILNSSAFRRSTVSFGLLINDEEKAARKAQEEKFREWRYNKRTADMRAQYERDQEKEAKKSRLERDKWKNPLSKEETPSTKTEEKRNKGLERWLESFKAKIHQRITNPRPSPVLEEDQEAKDIEPGVSTVYVRAESMDDQLCQEKDLSPVFAEEKDLGPIFDEEEDLGPIFDEEEEPEVVSVILVVQKVADSGQEADHEKDLTTAYASGDILDSFSRDKLVQPFVCKEYDPVKLLRHEEGTIRACSKAHYRSESVKFHWLLDFSSLGVVLVDILEESNSATELLRFLRHMAHCFRGARSSFGSSSFCIRD</sequence>
<organism evidence="2 3">
    <name type="scientific">Brassica carinata</name>
    <name type="common">Ethiopian mustard</name>
    <name type="synonym">Abyssinian cabbage</name>
    <dbReference type="NCBI Taxonomy" id="52824"/>
    <lineage>
        <taxon>Eukaryota</taxon>
        <taxon>Viridiplantae</taxon>
        <taxon>Streptophyta</taxon>
        <taxon>Embryophyta</taxon>
        <taxon>Tracheophyta</taxon>
        <taxon>Spermatophyta</taxon>
        <taxon>Magnoliopsida</taxon>
        <taxon>eudicotyledons</taxon>
        <taxon>Gunneridae</taxon>
        <taxon>Pentapetalae</taxon>
        <taxon>rosids</taxon>
        <taxon>malvids</taxon>
        <taxon>Brassicales</taxon>
        <taxon>Brassicaceae</taxon>
        <taxon>Brassiceae</taxon>
        <taxon>Brassica</taxon>
    </lineage>
</organism>
<evidence type="ECO:0000256" key="1">
    <source>
        <dbReference type="SAM" id="MobiDB-lite"/>
    </source>
</evidence>
<evidence type="ECO:0000313" key="2">
    <source>
        <dbReference type="EMBL" id="KAG2270842.1"/>
    </source>
</evidence>
<accession>A0A8X7U9L6</accession>
<dbReference type="Proteomes" id="UP000886595">
    <property type="component" value="Unassembled WGS sequence"/>
</dbReference>
<protein>
    <submittedName>
        <fullName evidence="2">Uncharacterized protein</fullName>
    </submittedName>
</protein>
<dbReference type="AlphaFoldDB" id="A0A8X7U9L6"/>
<name>A0A8X7U9L6_BRACI</name>
<proteinExistence type="predicted"/>
<reference evidence="2 3" key="1">
    <citation type="submission" date="2020-02" db="EMBL/GenBank/DDBJ databases">
        <authorList>
            <person name="Ma Q."/>
            <person name="Huang Y."/>
            <person name="Song X."/>
            <person name="Pei D."/>
        </authorList>
    </citation>
    <scope>NUCLEOTIDE SEQUENCE [LARGE SCALE GENOMIC DNA]</scope>
    <source>
        <strain evidence="2">Sxm20200214</strain>
        <tissue evidence="2">Leaf</tissue>
    </source>
</reference>
<dbReference type="EMBL" id="JAAMPC010000013">
    <property type="protein sequence ID" value="KAG2270842.1"/>
    <property type="molecule type" value="Genomic_DNA"/>
</dbReference>
<keyword evidence="3" id="KW-1185">Reference proteome</keyword>
<comment type="caution">
    <text evidence="2">The sequence shown here is derived from an EMBL/GenBank/DDBJ whole genome shotgun (WGS) entry which is preliminary data.</text>
</comment>
<feature type="region of interest" description="Disordered" evidence="1">
    <location>
        <begin position="87"/>
        <end position="127"/>
    </location>
</feature>
<evidence type="ECO:0000313" key="3">
    <source>
        <dbReference type="Proteomes" id="UP000886595"/>
    </source>
</evidence>
<gene>
    <name evidence="2" type="ORF">Bca52824_065397</name>
</gene>